<dbReference type="RefSeq" id="WP_230221709.1">
    <property type="nucleotide sequence ID" value="NZ_JAJKFT010000010.1"/>
</dbReference>
<reference evidence="8" key="1">
    <citation type="submission" date="2021-11" db="EMBL/GenBank/DDBJ databases">
        <title>Genome sequence.</title>
        <authorList>
            <person name="Sun Q."/>
        </authorList>
    </citation>
    <scope>NUCLEOTIDE SEQUENCE</scope>
    <source>
        <strain evidence="8">JC732</strain>
    </source>
</reference>
<dbReference type="PANTHER" id="PTHR30532:SF1">
    <property type="entry name" value="IRON(3+)-HYDROXAMATE-BINDING PROTEIN FHUD"/>
    <property type="match status" value="1"/>
</dbReference>
<comment type="similarity">
    <text evidence="2">Belongs to the bacterial solute-binding protein 8 family.</text>
</comment>
<evidence type="ECO:0000259" key="7">
    <source>
        <dbReference type="PROSITE" id="PS50983"/>
    </source>
</evidence>
<dbReference type="GO" id="GO:1901678">
    <property type="term" value="P:iron coordination entity transport"/>
    <property type="evidence" value="ECO:0007669"/>
    <property type="project" value="UniProtKB-ARBA"/>
</dbReference>
<sequence>MECGCDASTHSPSPLTTGKGSQNQQMEAPRPGAASKPIVVTRADERHVRVEHLLGATVVPMTPRRVCALAFTDELLAIGVQPLAASCSATGFSDYLRPQLDGVVPIYQMMGAMFPDLEAIVRLQPDLILTANPDPQTYSQLSKIAPVVVLHRSDWDDRVRILDVGRLLGKEAEAAAVLAGYDAKVAAAKTALQQKVGDQPVSFFRVFGRQMYIHGHTRGGLLLYDELGLQPPKIIEESPRGYMLSPESLLQLDSQHLFVAAEDNLGAQRSWDRLLEHPAWKRVPAVQQGNVYPIHEQHQWLTPGIQGRSRMIDEIVGALAPESLESVQQAERSAYEASRS</sequence>
<dbReference type="Gene3D" id="3.40.50.1980">
    <property type="entry name" value="Nitrogenase molybdenum iron protein domain"/>
    <property type="match status" value="2"/>
</dbReference>
<accession>A0A9X1SLB4</accession>
<dbReference type="PANTHER" id="PTHR30532">
    <property type="entry name" value="IRON III DICITRATE-BINDING PERIPLASMIC PROTEIN"/>
    <property type="match status" value="1"/>
</dbReference>
<dbReference type="EMBL" id="JAJKFT010000010">
    <property type="protein sequence ID" value="MCC9630509.1"/>
    <property type="molecule type" value="Genomic_DNA"/>
</dbReference>
<evidence type="ECO:0000313" key="9">
    <source>
        <dbReference type="Proteomes" id="UP001139103"/>
    </source>
</evidence>
<keyword evidence="4" id="KW-0410">Iron transport</keyword>
<keyword evidence="5" id="KW-0732">Signal</keyword>
<keyword evidence="3" id="KW-0813">Transport</keyword>
<evidence type="ECO:0000256" key="5">
    <source>
        <dbReference type="ARBA" id="ARBA00022729"/>
    </source>
</evidence>
<dbReference type="Proteomes" id="UP001139103">
    <property type="component" value="Unassembled WGS sequence"/>
</dbReference>
<comment type="caution">
    <text evidence="8">The sequence shown here is derived from an EMBL/GenBank/DDBJ whole genome shotgun (WGS) entry which is preliminary data.</text>
</comment>
<dbReference type="PROSITE" id="PS50983">
    <property type="entry name" value="FE_B12_PBP"/>
    <property type="match status" value="1"/>
</dbReference>
<protein>
    <submittedName>
        <fullName evidence="8">Iron-siderophore ABC transporter substrate-binding protein</fullName>
    </submittedName>
</protein>
<evidence type="ECO:0000256" key="4">
    <source>
        <dbReference type="ARBA" id="ARBA00022496"/>
    </source>
</evidence>
<dbReference type="Pfam" id="PF01497">
    <property type="entry name" value="Peripla_BP_2"/>
    <property type="match status" value="1"/>
</dbReference>
<organism evidence="8 9">
    <name type="scientific">Blastopirellula sediminis</name>
    <dbReference type="NCBI Taxonomy" id="2894196"/>
    <lineage>
        <taxon>Bacteria</taxon>
        <taxon>Pseudomonadati</taxon>
        <taxon>Planctomycetota</taxon>
        <taxon>Planctomycetia</taxon>
        <taxon>Pirellulales</taxon>
        <taxon>Pirellulaceae</taxon>
        <taxon>Blastopirellula</taxon>
    </lineage>
</organism>
<evidence type="ECO:0000256" key="1">
    <source>
        <dbReference type="ARBA" id="ARBA00004196"/>
    </source>
</evidence>
<dbReference type="AlphaFoldDB" id="A0A9X1SLB4"/>
<dbReference type="InterPro" id="IPR002491">
    <property type="entry name" value="ABC_transptr_periplasmic_BD"/>
</dbReference>
<keyword evidence="4" id="KW-0406">Ion transport</keyword>
<dbReference type="InterPro" id="IPR051313">
    <property type="entry name" value="Bact_iron-sidero_bind"/>
</dbReference>
<keyword evidence="9" id="KW-1185">Reference proteome</keyword>
<gene>
    <name evidence="8" type="ORF">LOC68_19105</name>
</gene>
<proteinExistence type="inferred from homology"/>
<evidence type="ECO:0000256" key="2">
    <source>
        <dbReference type="ARBA" id="ARBA00008814"/>
    </source>
</evidence>
<dbReference type="GO" id="GO:0030288">
    <property type="term" value="C:outer membrane-bounded periplasmic space"/>
    <property type="evidence" value="ECO:0007669"/>
    <property type="project" value="TreeGrafter"/>
</dbReference>
<evidence type="ECO:0000313" key="8">
    <source>
        <dbReference type="EMBL" id="MCC9630509.1"/>
    </source>
</evidence>
<comment type="subcellular location">
    <subcellularLocation>
        <location evidence="1">Cell envelope</location>
    </subcellularLocation>
</comment>
<dbReference type="SUPFAM" id="SSF53807">
    <property type="entry name" value="Helical backbone' metal receptor"/>
    <property type="match status" value="1"/>
</dbReference>
<evidence type="ECO:0000256" key="3">
    <source>
        <dbReference type="ARBA" id="ARBA00022448"/>
    </source>
</evidence>
<evidence type="ECO:0000256" key="6">
    <source>
        <dbReference type="SAM" id="MobiDB-lite"/>
    </source>
</evidence>
<feature type="region of interest" description="Disordered" evidence="6">
    <location>
        <begin position="1"/>
        <end position="35"/>
    </location>
</feature>
<feature type="domain" description="Fe/B12 periplasmic-binding" evidence="7">
    <location>
        <begin position="63"/>
        <end position="323"/>
    </location>
</feature>
<name>A0A9X1SLB4_9BACT</name>
<feature type="compositionally biased region" description="Polar residues" evidence="6">
    <location>
        <begin position="8"/>
        <end position="26"/>
    </location>
</feature>
<dbReference type="CDD" id="cd01146">
    <property type="entry name" value="FhuD"/>
    <property type="match status" value="1"/>
</dbReference>
<keyword evidence="4" id="KW-0408">Iron</keyword>